<gene>
    <name evidence="3" type="ORF">E0F88_33220</name>
</gene>
<dbReference type="Proteomes" id="UP000294850">
    <property type="component" value="Unassembled WGS sequence"/>
</dbReference>
<dbReference type="InterPro" id="IPR050807">
    <property type="entry name" value="TransReg_Diox_bact_type"/>
</dbReference>
<dbReference type="PROSITE" id="PS50943">
    <property type="entry name" value="HTH_CROC1"/>
    <property type="match status" value="1"/>
</dbReference>
<proteinExistence type="predicted"/>
<dbReference type="Pfam" id="PF01381">
    <property type="entry name" value="HTH_3"/>
    <property type="match status" value="1"/>
</dbReference>
<dbReference type="GO" id="GO:0003700">
    <property type="term" value="F:DNA-binding transcription factor activity"/>
    <property type="evidence" value="ECO:0007669"/>
    <property type="project" value="TreeGrafter"/>
</dbReference>
<keyword evidence="1" id="KW-0238">DNA-binding</keyword>
<feature type="domain" description="HTH cro/C1-type" evidence="2">
    <location>
        <begin position="7"/>
        <end position="61"/>
    </location>
</feature>
<dbReference type="PANTHER" id="PTHR46797">
    <property type="entry name" value="HTH-TYPE TRANSCRIPTIONAL REGULATOR"/>
    <property type="match status" value="1"/>
</dbReference>
<evidence type="ECO:0000313" key="3">
    <source>
        <dbReference type="EMBL" id="TDE08075.1"/>
    </source>
</evidence>
<comment type="caution">
    <text evidence="3">The sequence shown here is derived from an EMBL/GenBank/DDBJ whole genome shotgun (WGS) entry which is preliminary data.</text>
</comment>
<dbReference type="InterPro" id="IPR010982">
    <property type="entry name" value="Lambda_DNA-bd_dom_sf"/>
</dbReference>
<keyword evidence="4" id="KW-1185">Reference proteome</keyword>
<evidence type="ECO:0000313" key="4">
    <source>
        <dbReference type="Proteomes" id="UP000294850"/>
    </source>
</evidence>
<dbReference type="GO" id="GO:0003677">
    <property type="term" value="F:DNA binding"/>
    <property type="evidence" value="ECO:0007669"/>
    <property type="project" value="UniProtKB-KW"/>
</dbReference>
<accession>A0A4R5DC08</accession>
<dbReference type="Gene3D" id="1.10.260.40">
    <property type="entry name" value="lambda repressor-like DNA-binding domains"/>
    <property type="match status" value="1"/>
</dbReference>
<dbReference type="OrthoDB" id="959032at2"/>
<dbReference type="RefSeq" id="WP_131963061.1">
    <property type="nucleotide sequence ID" value="NZ_SMFL01000030.1"/>
</dbReference>
<organism evidence="3 4">
    <name type="scientific">Dyadobacter psychrotolerans</name>
    <dbReference type="NCBI Taxonomy" id="2541721"/>
    <lineage>
        <taxon>Bacteria</taxon>
        <taxon>Pseudomonadati</taxon>
        <taxon>Bacteroidota</taxon>
        <taxon>Cytophagia</taxon>
        <taxon>Cytophagales</taxon>
        <taxon>Spirosomataceae</taxon>
        <taxon>Dyadobacter</taxon>
    </lineage>
</organism>
<dbReference type="SMART" id="SM00530">
    <property type="entry name" value="HTH_XRE"/>
    <property type="match status" value="1"/>
</dbReference>
<evidence type="ECO:0000259" key="2">
    <source>
        <dbReference type="PROSITE" id="PS50943"/>
    </source>
</evidence>
<dbReference type="SUPFAM" id="SSF47413">
    <property type="entry name" value="lambda repressor-like DNA-binding domains"/>
    <property type="match status" value="1"/>
</dbReference>
<sequence>MKIGSLLRKLRDQKGMSARLVAERVGVSHSTYVDWELDKSSPSIRSYVKLATAFDFNPVELMAYLTGQGNQPSDHQDSIVIRDNKEIIAQIRNYSILVQENNDRVEKALIKMQELIDGRFPSISDFEKET</sequence>
<dbReference type="AlphaFoldDB" id="A0A4R5DC08"/>
<dbReference type="GO" id="GO:0005829">
    <property type="term" value="C:cytosol"/>
    <property type="evidence" value="ECO:0007669"/>
    <property type="project" value="TreeGrafter"/>
</dbReference>
<protein>
    <submittedName>
        <fullName evidence="3">Helix-turn-helix domain-containing protein</fullName>
    </submittedName>
</protein>
<reference evidence="3 4" key="1">
    <citation type="submission" date="2019-03" db="EMBL/GenBank/DDBJ databases">
        <title>Dyadobacter AR-3-6 sp. nov., isolated from arctic soil.</title>
        <authorList>
            <person name="Chaudhary D.K."/>
        </authorList>
    </citation>
    <scope>NUCLEOTIDE SEQUENCE [LARGE SCALE GENOMIC DNA]</scope>
    <source>
        <strain evidence="3 4">AR-3-6</strain>
    </source>
</reference>
<dbReference type="CDD" id="cd00093">
    <property type="entry name" value="HTH_XRE"/>
    <property type="match status" value="1"/>
</dbReference>
<dbReference type="EMBL" id="SMFL01000030">
    <property type="protein sequence ID" value="TDE08075.1"/>
    <property type="molecule type" value="Genomic_DNA"/>
</dbReference>
<dbReference type="PANTHER" id="PTHR46797:SF1">
    <property type="entry name" value="METHYLPHOSPHONATE SYNTHASE"/>
    <property type="match status" value="1"/>
</dbReference>
<dbReference type="InterPro" id="IPR001387">
    <property type="entry name" value="Cro/C1-type_HTH"/>
</dbReference>
<evidence type="ECO:0000256" key="1">
    <source>
        <dbReference type="ARBA" id="ARBA00023125"/>
    </source>
</evidence>
<name>A0A4R5DC08_9BACT</name>